<protein>
    <submittedName>
        <fullName evidence="7">YitT family protein</fullName>
    </submittedName>
</protein>
<keyword evidence="8" id="KW-1185">Reference proteome</keyword>
<evidence type="ECO:0000313" key="7">
    <source>
        <dbReference type="EMBL" id="MBH0231448.1"/>
    </source>
</evidence>
<keyword evidence="2" id="KW-1003">Cell membrane</keyword>
<evidence type="ECO:0000256" key="2">
    <source>
        <dbReference type="ARBA" id="ARBA00022475"/>
    </source>
</evidence>
<feature type="transmembrane region" description="Helical" evidence="6">
    <location>
        <begin position="170"/>
        <end position="188"/>
    </location>
</feature>
<keyword evidence="5 6" id="KW-0472">Membrane</keyword>
<feature type="transmembrane region" description="Helical" evidence="6">
    <location>
        <begin position="144"/>
        <end position="164"/>
    </location>
</feature>
<keyword evidence="4 6" id="KW-1133">Transmembrane helix</keyword>
<evidence type="ECO:0000256" key="5">
    <source>
        <dbReference type="ARBA" id="ARBA00023136"/>
    </source>
</evidence>
<dbReference type="AlphaFoldDB" id="A0A931MVV2"/>
<dbReference type="InterPro" id="IPR003740">
    <property type="entry name" value="YitT"/>
</dbReference>
<dbReference type="Pfam" id="PF02588">
    <property type="entry name" value="YitT_membrane"/>
    <property type="match status" value="1"/>
</dbReference>
<comment type="caution">
    <text evidence="7">The sequence shown here is derived from an EMBL/GenBank/DDBJ whole genome shotgun (WGS) entry which is preliminary data.</text>
</comment>
<dbReference type="PANTHER" id="PTHR33545">
    <property type="entry name" value="UPF0750 MEMBRANE PROTEIN YITT-RELATED"/>
    <property type="match status" value="1"/>
</dbReference>
<dbReference type="EMBL" id="JADZSC010000003">
    <property type="protein sequence ID" value="MBH0231448.1"/>
    <property type="molecule type" value="Genomic_DNA"/>
</dbReference>
<name>A0A931MVV2_9BACI</name>
<dbReference type="RefSeq" id="WP_197318072.1">
    <property type="nucleotide sequence ID" value="NZ_JADZSC010000003.1"/>
</dbReference>
<evidence type="ECO:0000256" key="1">
    <source>
        <dbReference type="ARBA" id="ARBA00004651"/>
    </source>
</evidence>
<accession>A0A931MVV2</accession>
<evidence type="ECO:0000256" key="4">
    <source>
        <dbReference type="ARBA" id="ARBA00022989"/>
    </source>
</evidence>
<dbReference type="PANTHER" id="PTHR33545:SF5">
    <property type="entry name" value="UPF0750 MEMBRANE PROTEIN YITT"/>
    <property type="match status" value="1"/>
</dbReference>
<feature type="transmembrane region" description="Helical" evidence="6">
    <location>
        <begin position="73"/>
        <end position="92"/>
    </location>
</feature>
<dbReference type="InterPro" id="IPR051461">
    <property type="entry name" value="UPF0750_membrane"/>
</dbReference>
<feature type="transmembrane region" description="Helical" evidence="6">
    <location>
        <begin position="9"/>
        <end position="27"/>
    </location>
</feature>
<evidence type="ECO:0000256" key="3">
    <source>
        <dbReference type="ARBA" id="ARBA00022692"/>
    </source>
</evidence>
<dbReference type="Proteomes" id="UP000614490">
    <property type="component" value="Unassembled WGS sequence"/>
</dbReference>
<dbReference type="GO" id="GO:0005886">
    <property type="term" value="C:plasma membrane"/>
    <property type="evidence" value="ECO:0007669"/>
    <property type="project" value="UniProtKB-SubCell"/>
</dbReference>
<evidence type="ECO:0000256" key="6">
    <source>
        <dbReference type="SAM" id="Phobius"/>
    </source>
</evidence>
<gene>
    <name evidence="7" type="ORF">H0267_14570</name>
</gene>
<evidence type="ECO:0000313" key="8">
    <source>
        <dbReference type="Proteomes" id="UP000614490"/>
    </source>
</evidence>
<proteinExistence type="predicted"/>
<keyword evidence="3 6" id="KW-0812">Transmembrane</keyword>
<feature type="transmembrane region" description="Helical" evidence="6">
    <location>
        <begin position="104"/>
        <end position="123"/>
    </location>
</feature>
<reference evidence="7 8" key="1">
    <citation type="journal article" date="2005" name="Int. J. Syst. Evol. Microbiol.">
        <title>Halobacillus yeomjeoni sp. nov., isolated from a marine solar saltern in Korea.</title>
        <authorList>
            <person name="Yoon J.H."/>
            <person name="Kang S.J."/>
            <person name="Lee C.H."/>
            <person name="Oh H.W."/>
            <person name="Oh T.K."/>
        </authorList>
    </citation>
    <scope>NUCLEOTIDE SEQUENCE [LARGE SCALE GENOMIC DNA]</scope>
    <source>
        <strain evidence="7 8">KCTC 3957</strain>
    </source>
</reference>
<comment type="subcellular location">
    <subcellularLocation>
        <location evidence="1">Cell membrane</location>
        <topology evidence="1">Multi-pass membrane protein</topology>
    </subcellularLocation>
</comment>
<sequence>MKSFVKKGVSILFGSILLSLGINFFLIPDHVLDGGMIGLGMIMNYIWGLKVGFTIICFSIPIFTLAWFHYRAYFYNSLHGLLVSSFSIDIFHGLRDYHLALDPAISSIFGGALVGGGIGLMLRNQTSTGGTDLLAQMIADWVKLNVGFVIFAFDLLIIAASGYLFSTQTLLLSTITILSVGLVTMLLTSSRGGGHISIIEK</sequence>
<organism evidence="7 8">
    <name type="scientific">Halobacillus yeomjeoni</name>
    <dbReference type="NCBI Taxonomy" id="311194"/>
    <lineage>
        <taxon>Bacteria</taxon>
        <taxon>Bacillati</taxon>
        <taxon>Bacillota</taxon>
        <taxon>Bacilli</taxon>
        <taxon>Bacillales</taxon>
        <taxon>Bacillaceae</taxon>
        <taxon>Halobacillus</taxon>
    </lineage>
</organism>
<feature type="transmembrane region" description="Helical" evidence="6">
    <location>
        <begin position="47"/>
        <end position="68"/>
    </location>
</feature>